<keyword evidence="1" id="KW-0732">Signal</keyword>
<evidence type="ECO:0000313" key="10">
    <source>
        <dbReference type="Proteomes" id="UP000015104"/>
    </source>
</evidence>
<dbReference type="GO" id="GO:0004896">
    <property type="term" value="F:cytokine receptor activity"/>
    <property type="evidence" value="ECO:0007669"/>
    <property type="project" value="TreeGrafter"/>
</dbReference>
<protein>
    <recommendedName>
        <fullName evidence="8">Fibronectin type-III domain-containing protein</fullName>
    </recommendedName>
</protein>
<dbReference type="InterPro" id="IPR003961">
    <property type="entry name" value="FN3_dom"/>
</dbReference>
<dbReference type="HOGENOM" id="CLU_290589_0_0_1"/>
<dbReference type="Proteomes" id="UP000015104">
    <property type="component" value="Unassembled WGS sequence"/>
</dbReference>
<dbReference type="GO" id="GO:0009897">
    <property type="term" value="C:external side of plasma membrane"/>
    <property type="evidence" value="ECO:0007669"/>
    <property type="project" value="TreeGrafter"/>
</dbReference>
<evidence type="ECO:0000259" key="8">
    <source>
        <dbReference type="PROSITE" id="PS50853"/>
    </source>
</evidence>
<feature type="region of interest" description="Disordered" evidence="6">
    <location>
        <begin position="880"/>
        <end position="916"/>
    </location>
</feature>
<dbReference type="SUPFAM" id="SSF49265">
    <property type="entry name" value="Fibronectin type III"/>
    <property type="match status" value="3"/>
</dbReference>
<dbReference type="GO" id="GO:0043235">
    <property type="term" value="C:receptor complex"/>
    <property type="evidence" value="ECO:0007669"/>
    <property type="project" value="TreeGrafter"/>
</dbReference>
<feature type="compositionally biased region" description="Low complexity" evidence="6">
    <location>
        <begin position="880"/>
        <end position="901"/>
    </location>
</feature>
<keyword evidence="4" id="KW-0675">Receptor</keyword>
<dbReference type="PANTHER" id="PTHR23036">
    <property type="entry name" value="CYTOKINE RECEPTOR"/>
    <property type="match status" value="1"/>
</dbReference>
<keyword evidence="5" id="KW-0325">Glycoprotein</keyword>
<sequence length="1053" mass="117711">MTMVDHGILMFGRPCSNNLICFTAILLIVLINYGINPALGCDGLFSNIGTTSNDMTIQEGDPFEINCTLSSSRITLSGKQVEANSKMLLMKKNGTRIPNVKIRIIDDLTAQFKVRRTSMKDNGFYSCYFDPGVSDLKAALVCGTEVKIAHAPSENDDFQFSCTGYDLKNFTCDWEPLNYNVKTDYHLHLLVGGNFSFSSCTDNDKPSCTFSIKDESPYLISDKKLRFRLDVINKIGSLSKTYEIDHYSNVILGPVSQIKTIDIGTQNVMLSWEPPTSILDDFYLENITEYSINVYQDNYPTDFTASKKDYTVKMNITLKKPIGQFIVKNELNFNVTSLIPFTSYRFSIRCRMVTDTGQSQWGKELEKIVTTKPDVPYKNPKFEVGAFEVTNLREDKRNIMVYFEPMDPLDSNGPNLTYVLSVRPFAVHVAPYNNRSPANIRLTLQSPPSLESSSLYSPSEVHSITSMSKKDEFASIKRDEVPSVRLTLPNAIQSDEYPQEVISDVKTFRHEIENLDNSMGYRLELSSHNNLGYSKEISICYIPAQGSLQSDIDQVYAIDWGNGNYSVYWSTSFNDIVSHQYVYWCETADGLNCNTAPSSKQVSKDELKTDLMLPVSKYKFGVSAIVSSGLFSNGLKWAYCIETAMDLSSKNRIKRFDLISISSSSIKVTWALDCPALSYFIQKYQIQFCRADRPCSETLTIIDVEKKAVAVEIDELTPGTTYNFTLHALTDSGQEIESPMRTFDTKIDSTSLIFTILIIIAGVISILLVVYSLFVCSMRKRKDQKELKKAVDSNWIPKMPSRLKGDANILLNPLCRETRNEYENKEYMNADSTNTTKFIGNGLNSKLKMDEAIANNGKNVIILSTISDNQLHDVINIRSSSSLPSTSSLPSSSSSSTSTSTGSVDPDERFDSSNYKKIDGTNVKNIIAKKERKSSDGCGCDSEDSGYSARLSDKHPYYRGASFNISGIIRSINEDSPYVVPDIPSGIPLEKISNNASPVARSLSDSDLSYNGYTVITIDSPSKQSNGYLSDLHRDHGNDQKDIQIVSNGYVYG</sequence>
<keyword evidence="3" id="KW-1015">Disulfide bond</keyword>
<reference evidence="9" key="2">
    <citation type="submission" date="2015-06" db="UniProtKB">
        <authorList>
            <consortium name="EnsemblMetazoa"/>
        </authorList>
    </citation>
    <scope>IDENTIFICATION</scope>
</reference>
<keyword evidence="7" id="KW-1133">Transmembrane helix</keyword>
<feature type="domain" description="Fibronectin type-III" evidence="8">
    <location>
        <begin position="652"/>
        <end position="748"/>
    </location>
</feature>
<dbReference type="CTD" id="32976"/>
<dbReference type="EMBL" id="CAEY01001579">
    <property type="status" value="NOT_ANNOTATED_CDS"/>
    <property type="molecule type" value="Genomic_DNA"/>
</dbReference>
<dbReference type="InterPro" id="IPR036116">
    <property type="entry name" value="FN3_sf"/>
</dbReference>
<evidence type="ECO:0000313" key="9">
    <source>
        <dbReference type="EnsemblMetazoa" id="tetur05g02920.1"/>
    </source>
</evidence>
<dbReference type="SMART" id="SM00060">
    <property type="entry name" value="FN3"/>
    <property type="match status" value="3"/>
</dbReference>
<reference evidence="10" key="1">
    <citation type="submission" date="2011-08" db="EMBL/GenBank/DDBJ databases">
        <authorList>
            <person name="Rombauts S."/>
        </authorList>
    </citation>
    <scope>NUCLEOTIDE SEQUENCE</scope>
    <source>
        <strain evidence="10">London</strain>
    </source>
</reference>
<keyword evidence="2" id="KW-0677">Repeat</keyword>
<organism evidence="9 10">
    <name type="scientific">Tetranychus urticae</name>
    <name type="common">Two-spotted spider mite</name>
    <dbReference type="NCBI Taxonomy" id="32264"/>
    <lineage>
        <taxon>Eukaryota</taxon>
        <taxon>Metazoa</taxon>
        <taxon>Ecdysozoa</taxon>
        <taxon>Arthropoda</taxon>
        <taxon>Chelicerata</taxon>
        <taxon>Arachnida</taxon>
        <taxon>Acari</taxon>
        <taxon>Acariformes</taxon>
        <taxon>Trombidiformes</taxon>
        <taxon>Prostigmata</taxon>
        <taxon>Eleutherengona</taxon>
        <taxon>Raphignathae</taxon>
        <taxon>Tetranychoidea</taxon>
        <taxon>Tetranychidae</taxon>
        <taxon>Tetranychus</taxon>
    </lineage>
</organism>
<dbReference type="InterPro" id="IPR013783">
    <property type="entry name" value="Ig-like_fold"/>
</dbReference>
<dbReference type="InterPro" id="IPR050379">
    <property type="entry name" value="Type-I_Cytokine_Rcpt"/>
</dbReference>
<proteinExistence type="predicted"/>
<evidence type="ECO:0000256" key="4">
    <source>
        <dbReference type="ARBA" id="ARBA00023170"/>
    </source>
</evidence>
<keyword evidence="10" id="KW-1185">Reference proteome</keyword>
<dbReference type="PROSITE" id="PS50853">
    <property type="entry name" value="FN3"/>
    <property type="match status" value="2"/>
</dbReference>
<evidence type="ECO:0000256" key="5">
    <source>
        <dbReference type="ARBA" id="ARBA00023180"/>
    </source>
</evidence>
<dbReference type="RefSeq" id="XP_025016179.1">
    <property type="nucleotide sequence ID" value="XM_025160411.1"/>
</dbReference>
<dbReference type="AlphaFoldDB" id="T1K4K3"/>
<dbReference type="GeneID" id="107360295"/>
<dbReference type="PANTHER" id="PTHR23036:SF151">
    <property type="entry name" value="FIBRONECTIN TYPE-III DOMAIN-CONTAINING PROTEIN"/>
    <property type="match status" value="1"/>
</dbReference>
<dbReference type="STRING" id="32264.T1K4K3"/>
<dbReference type="EnsemblMetazoa" id="tetur05g02920.1">
    <property type="protein sequence ID" value="tetur05g02920.1"/>
    <property type="gene ID" value="tetur05g02920"/>
</dbReference>
<feature type="compositionally biased region" description="Basic and acidic residues" evidence="6">
    <location>
        <begin position="906"/>
        <end position="916"/>
    </location>
</feature>
<dbReference type="eggNOG" id="ENOG502QTMM">
    <property type="taxonomic scope" value="Eukaryota"/>
</dbReference>
<evidence type="ECO:0000256" key="2">
    <source>
        <dbReference type="ARBA" id="ARBA00022737"/>
    </source>
</evidence>
<dbReference type="Pfam" id="PF00041">
    <property type="entry name" value="fn3"/>
    <property type="match status" value="2"/>
</dbReference>
<feature type="domain" description="Fibronectin type-III" evidence="8">
    <location>
        <begin position="254"/>
        <end position="374"/>
    </location>
</feature>
<evidence type="ECO:0000256" key="7">
    <source>
        <dbReference type="SAM" id="Phobius"/>
    </source>
</evidence>
<name>T1K4K3_TETUR</name>
<accession>T1K4K3</accession>
<evidence type="ECO:0000256" key="1">
    <source>
        <dbReference type="ARBA" id="ARBA00022729"/>
    </source>
</evidence>
<feature type="transmembrane region" description="Helical" evidence="7">
    <location>
        <begin position="752"/>
        <end position="776"/>
    </location>
</feature>
<dbReference type="CDD" id="cd00063">
    <property type="entry name" value="FN3"/>
    <property type="match status" value="2"/>
</dbReference>
<evidence type="ECO:0000256" key="3">
    <source>
        <dbReference type="ARBA" id="ARBA00023157"/>
    </source>
</evidence>
<dbReference type="GO" id="GO:0019955">
    <property type="term" value="F:cytokine binding"/>
    <property type="evidence" value="ECO:0007669"/>
    <property type="project" value="TreeGrafter"/>
</dbReference>
<dbReference type="Gene3D" id="2.60.40.10">
    <property type="entry name" value="Immunoglobulins"/>
    <property type="match status" value="3"/>
</dbReference>
<dbReference type="OMA" id="WANCIEN"/>
<keyword evidence="7" id="KW-0812">Transmembrane</keyword>
<evidence type="ECO:0000256" key="6">
    <source>
        <dbReference type="SAM" id="MobiDB-lite"/>
    </source>
</evidence>
<keyword evidence="7" id="KW-0472">Membrane</keyword>